<dbReference type="InterPro" id="IPR017932">
    <property type="entry name" value="GATase_2_dom"/>
</dbReference>
<evidence type="ECO:0000313" key="5">
    <source>
        <dbReference type="Proteomes" id="UP000235392"/>
    </source>
</evidence>
<dbReference type="Pfam" id="PF13230">
    <property type="entry name" value="GATase_4"/>
    <property type="match status" value="1"/>
</dbReference>
<dbReference type="GO" id="GO:0006751">
    <property type="term" value="P:glutathione catabolic process"/>
    <property type="evidence" value="ECO:0007669"/>
    <property type="project" value="TreeGrafter"/>
</dbReference>
<dbReference type="GO" id="GO:0008242">
    <property type="term" value="F:omega peptidase activity"/>
    <property type="evidence" value="ECO:0007669"/>
    <property type="project" value="TreeGrafter"/>
</dbReference>
<dbReference type="InterPro" id="IPR029055">
    <property type="entry name" value="Ntn_hydrolases_N"/>
</dbReference>
<keyword evidence="1" id="KW-0315">Glutamine amidotransferase</keyword>
<evidence type="ECO:0000313" key="4">
    <source>
        <dbReference type="EMBL" id="PLW44837.1"/>
    </source>
</evidence>
<evidence type="ECO:0000259" key="3">
    <source>
        <dbReference type="PROSITE" id="PS51278"/>
    </source>
</evidence>
<evidence type="ECO:0000256" key="1">
    <source>
        <dbReference type="ARBA" id="ARBA00022962"/>
    </source>
</evidence>
<dbReference type="PANTHER" id="PTHR43187">
    <property type="entry name" value="GLUTAMINE AMIDOTRANSFERASE DUG3-RELATED"/>
    <property type="match status" value="1"/>
</dbReference>
<sequence length="467" mass="52717">MSVQPNPGWQLKQEIQEIRNRSRPTSLELDALETRGILREEEYLPHPGKRFSRESALMADGSMAPLRNRMVPWPTELTCQGALALLRSRRQKPAILRVPSTAHSPIQNKTLPFSSRHSSPPHDPGHSNEAASHVQTSHLQGRAHWAFPPDHQAVPVSLSSFLRESSIINQAFDSRLRLDAGPINADGFGVGWYDTELENSVPCVFQAITPAWSNRNLFRLAEKIRSPLVFAHVRASTTGALSEENCHPWMYGSLLWMHNGHIPAFSKIKRHLQNELSEEFFQFPQGSTDSEWAFALFLNELSKVADPKASSFGYGTLKETMLVTIEKLKCWWVQAGATEPCRMNFAVADGHSVVATKYVTSATEDAASLYFSTGTAFEPHTIPIIPPPSSYPDDEDHHQHPRQADQYRMRKFDKREKIVLIASEPLTFEKTDWIEVPCQTLIVVTPKMNVLQFPIIDEFVDNIFKCS</sequence>
<reference evidence="4 5" key="1">
    <citation type="submission" date="2017-11" db="EMBL/GenBank/DDBJ databases">
        <title>De novo assembly and phasing of dikaryotic genomes from two isolates of Puccinia coronata f. sp. avenae, the causal agent of oat crown rust.</title>
        <authorList>
            <person name="Miller M.E."/>
            <person name="Zhang Y."/>
            <person name="Omidvar V."/>
            <person name="Sperschneider J."/>
            <person name="Schwessinger B."/>
            <person name="Raley C."/>
            <person name="Palmer J.M."/>
            <person name="Garnica D."/>
            <person name="Upadhyaya N."/>
            <person name="Rathjen J."/>
            <person name="Taylor J.M."/>
            <person name="Park R.F."/>
            <person name="Dodds P.N."/>
            <person name="Hirsch C.D."/>
            <person name="Kianian S.F."/>
            <person name="Figueroa M."/>
        </authorList>
    </citation>
    <scope>NUCLEOTIDE SEQUENCE [LARGE SCALE GENOMIC DNA]</scope>
    <source>
        <strain evidence="4">12SD80</strain>
    </source>
</reference>
<dbReference type="PANTHER" id="PTHR43187:SF1">
    <property type="entry name" value="GLUTAMINE AMIDOTRANSFERASE DUG3-RELATED"/>
    <property type="match status" value="1"/>
</dbReference>
<accession>A0A2N5V4C2</accession>
<evidence type="ECO:0000256" key="2">
    <source>
        <dbReference type="SAM" id="MobiDB-lite"/>
    </source>
</evidence>
<name>A0A2N5V4C2_9BASI</name>
<feature type="compositionally biased region" description="Polar residues" evidence="2">
    <location>
        <begin position="101"/>
        <end position="118"/>
    </location>
</feature>
<feature type="domain" description="Glutamine amidotransferase type-2" evidence="3">
    <location>
        <begin position="156"/>
        <end position="467"/>
    </location>
</feature>
<dbReference type="AlphaFoldDB" id="A0A2N5V4C2"/>
<feature type="region of interest" description="Disordered" evidence="2">
    <location>
        <begin position="386"/>
        <end position="405"/>
    </location>
</feature>
<dbReference type="Proteomes" id="UP000235392">
    <property type="component" value="Unassembled WGS sequence"/>
</dbReference>
<dbReference type="InterPro" id="IPR026869">
    <property type="entry name" value="EgtC-like"/>
</dbReference>
<dbReference type="Gene3D" id="3.60.20.10">
    <property type="entry name" value="Glutamine Phosphoribosylpyrophosphate, subunit 1, domain 1"/>
    <property type="match status" value="1"/>
</dbReference>
<dbReference type="PROSITE" id="PS51278">
    <property type="entry name" value="GATASE_TYPE_2"/>
    <property type="match status" value="1"/>
</dbReference>
<gene>
    <name evidence="4" type="ORF">PCASD_07122</name>
</gene>
<protein>
    <recommendedName>
        <fullName evidence="3">Glutamine amidotransferase type-2 domain-containing protein</fullName>
    </recommendedName>
</protein>
<proteinExistence type="predicted"/>
<dbReference type="EMBL" id="PGCI01000054">
    <property type="protein sequence ID" value="PLW44837.1"/>
    <property type="molecule type" value="Genomic_DNA"/>
</dbReference>
<dbReference type="GO" id="GO:0005737">
    <property type="term" value="C:cytoplasm"/>
    <property type="evidence" value="ECO:0007669"/>
    <property type="project" value="TreeGrafter"/>
</dbReference>
<dbReference type="GO" id="GO:0061672">
    <property type="term" value="C:glutathione hydrolase complex"/>
    <property type="evidence" value="ECO:0007669"/>
    <property type="project" value="TreeGrafter"/>
</dbReference>
<dbReference type="SUPFAM" id="SSF56235">
    <property type="entry name" value="N-terminal nucleophile aminohydrolases (Ntn hydrolases)"/>
    <property type="match status" value="1"/>
</dbReference>
<feature type="compositionally biased region" description="Basic and acidic residues" evidence="2">
    <location>
        <begin position="395"/>
        <end position="405"/>
    </location>
</feature>
<dbReference type="InterPro" id="IPR052373">
    <property type="entry name" value="Gamma-glu_amide_hydrolase"/>
</dbReference>
<dbReference type="CDD" id="cd01908">
    <property type="entry name" value="YafJ"/>
    <property type="match status" value="1"/>
</dbReference>
<comment type="caution">
    <text evidence="4">The sequence shown here is derived from an EMBL/GenBank/DDBJ whole genome shotgun (WGS) entry which is preliminary data.</text>
</comment>
<feature type="region of interest" description="Disordered" evidence="2">
    <location>
        <begin position="99"/>
        <end position="140"/>
    </location>
</feature>
<dbReference type="FunFam" id="3.60.20.10:FF:000060">
    <property type="entry name" value="Related to DUG3-probable glutamine amidotransferase"/>
    <property type="match status" value="1"/>
</dbReference>
<feature type="compositionally biased region" description="Polar residues" evidence="2">
    <location>
        <begin position="129"/>
        <end position="139"/>
    </location>
</feature>
<organism evidence="4 5">
    <name type="scientific">Puccinia coronata f. sp. avenae</name>
    <dbReference type="NCBI Taxonomy" id="200324"/>
    <lineage>
        <taxon>Eukaryota</taxon>
        <taxon>Fungi</taxon>
        <taxon>Dikarya</taxon>
        <taxon>Basidiomycota</taxon>
        <taxon>Pucciniomycotina</taxon>
        <taxon>Pucciniomycetes</taxon>
        <taxon>Pucciniales</taxon>
        <taxon>Pucciniaceae</taxon>
        <taxon>Puccinia</taxon>
    </lineage>
</organism>